<accession>A0ABU3NRD8</accession>
<dbReference type="InterPro" id="IPR007696">
    <property type="entry name" value="DNA_mismatch_repair_MutS_core"/>
</dbReference>
<keyword evidence="5 7" id="KW-0694">RNA-binding</keyword>
<keyword evidence="7 11" id="KW-0255">Endonuclease</keyword>
<protein>
    <recommendedName>
        <fullName evidence="7">Endonuclease MutS2</fullName>
        <ecNumber evidence="7">3.1.-.-</ecNumber>
    </recommendedName>
    <alternativeName>
        <fullName evidence="7">Ribosome-associated protein quality control-upstream factor</fullName>
        <shortName evidence="7">RQC-upstream factor</shortName>
        <shortName evidence="7">RqcU</shortName>
        <ecNumber evidence="7">3.6.4.-</ecNumber>
    </alternativeName>
</protein>
<evidence type="ECO:0000256" key="4">
    <source>
        <dbReference type="ARBA" id="ARBA00022840"/>
    </source>
</evidence>
<evidence type="ECO:0000313" key="12">
    <source>
        <dbReference type="Proteomes" id="UP001254165"/>
    </source>
</evidence>
<dbReference type="HAMAP" id="MF_00092">
    <property type="entry name" value="MutS2"/>
    <property type="match status" value="1"/>
</dbReference>
<dbReference type="SUPFAM" id="SSF48334">
    <property type="entry name" value="DNA repair protein MutS, domain III"/>
    <property type="match status" value="1"/>
</dbReference>
<reference evidence="11 12" key="1">
    <citation type="submission" date="2023-07" db="EMBL/GenBank/DDBJ databases">
        <title>Novel species of Thermanaerothrix with wide hydrolytic capabilities.</title>
        <authorList>
            <person name="Zayulina K.S."/>
            <person name="Podosokorskaya O.A."/>
            <person name="Elcheninov A.G."/>
        </authorList>
    </citation>
    <scope>NUCLEOTIDE SEQUENCE [LARGE SCALE GENOMIC DNA]</scope>
    <source>
        <strain evidence="11 12">4228-RoL</strain>
    </source>
</reference>
<keyword evidence="1 7" id="KW-0699">rRNA-binding</keyword>
<feature type="coiled-coil region" evidence="8">
    <location>
        <begin position="525"/>
        <end position="606"/>
    </location>
</feature>
<feature type="binding site" evidence="7">
    <location>
        <begin position="341"/>
        <end position="348"/>
    </location>
    <ligand>
        <name>ATP</name>
        <dbReference type="ChEBI" id="CHEBI:30616"/>
    </ligand>
</feature>
<dbReference type="RefSeq" id="WP_315625285.1">
    <property type="nucleotide sequence ID" value="NZ_JAUHMF010000002.1"/>
</dbReference>
<dbReference type="PIRSF" id="PIRSF005814">
    <property type="entry name" value="MutS_YshD"/>
    <property type="match status" value="1"/>
</dbReference>
<dbReference type="SMART" id="SM00534">
    <property type="entry name" value="MUTSac"/>
    <property type="match status" value="1"/>
</dbReference>
<dbReference type="SUPFAM" id="SSF160443">
    <property type="entry name" value="SMR domain-like"/>
    <property type="match status" value="1"/>
</dbReference>
<dbReference type="InterPro" id="IPR000432">
    <property type="entry name" value="DNA_mismatch_repair_MutS_C"/>
</dbReference>
<proteinExistence type="inferred from homology"/>
<dbReference type="Pfam" id="PF01713">
    <property type="entry name" value="Smr"/>
    <property type="match status" value="1"/>
</dbReference>
<dbReference type="GO" id="GO:0004519">
    <property type="term" value="F:endonuclease activity"/>
    <property type="evidence" value="ECO:0007669"/>
    <property type="project" value="UniProtKB-KW"/>
</dbReference>
<evidence type="ECO:0000256" key="6">
    <source>
        <dbReference type="ARBA" id="ARBA00023125"/>
    </source>
</evidence>
<keyword evidence="6 7" id="KW-0238">DNA-binding</keyword>
<dbReference type="SUPFAM" id="SSF52540">
    <property type="entry name" value="P-loop containing nucleoside triphosphate hydrolases"/>
    <property type="match status" value="1"/>
</dbReference>
<dbReference type="InterPro" id="IPR036187">
    <property type="entry name" value="DNA_mismatch_repair_MutS_sf"/>
</dbReference>
<dbReference type="InterPro" id="IPR005747">
    <property type="entry name" value="MutS2"/>
</dbReference>
<dbReference type="PANTHER" id="PTHR48466:SF2">
    <property type="entry name" value="OS10G0509000 PROTEIN"/>
    <property type="match status" value="1"/>
</dbReference>
<dbReference type="PROSITE" id="PS50828">
    <property type="entry name" value="SMR"/>
    <property type="match status" value="1"/>
</dbReference>
<dbReference type="InterPro" id="IPR036063">
    <property type="entry name" value="Smr_dom_sf"/>
</dbReference>
<evidence type="ECO:0000259" key="10">
    <source>
        <dbReference type="PROSITE" id="PS50828"/>
    </source>
</evidence>
<keyword evidence="3 7" id="KW-0378">Hydrolase</keyword>
<feature type="region of interest" description="Disordered" evidence="9">
    <location>
        <begin position="681"/>
        <end position="721"/>
    </location>
</feature>
<comment type="function">
    <text evidence="7">Acts as a ribosome collision sensor, splitting the ribosome into its 2 subunits. Detects stalled/collided 70S ribosomes which it binds and splits by an ATP-hydrolysis driven conformational change. Acts upstream of the ribosome quality control system (RQC), a ribosome-associated complex that mediates the extraction of incompletely synthesized nascent chains from stalled ribosomes and their subsequent degradation. Probably generates substrates for RQC.</text>
</comment>
<dbReference type="EC" id="3.6.4.-" evidence="7"/>
<dbReference type="NCBIfam" id="TIGR01069">
    <property type="entry name" value="mutS2"/>
    <property type="match status" value="1"/>
</dbReference>
<comment type="similarity">
    <text evidence="7">Belongs to the DNA mismatch repair MutS family. MutS2 subfamily.</text>
</comment>
<evidence type="ECO:0000256" key="3">
    <source>
        <dbReference type="ARBA" id="ARBA00022801"/>
    </source>
</evidence>
<dbReference type="Gene3D" id="3.30.1370.110">
    <property type="match status" value="1"/>
</dbReference>
<sequence>MDEKSLHMLEFPKILERLAGYAAFSASAELAHALRPSTDFDEVARRQACTREARHLLSRHAEISVGGARDVRPLVTRAARAGVLLGHELLEIKTTLESARDLARFFERRGQEFPHLAAIAARMAPPPGLIEAISRAVSERGEVLDSASPRLASLRSEIKIAHERLLGRLNAIMNDPKVAPWLQESLITLRNDRYVLPLKAEGKGHLRGIVHDQSASGATLFIEPLAVVDLNNAWHELQLAARDEERRILAALSAQVGAQAEAITTLVEALAEFDLALMCAKYADDLRAAEPVVLPFRPASPAHPGSTLRLYQARHPLIDPARVVPIDVVLDDKTYAVVITGPNTGGKTVSLKTVGLLVLMAQAGLHIPAQSGSTLSLFANVFADIGDEQSIEQSLSTFSAHITNIVRILKQTTPQALVLLDELGAGTDPQEGSALARAILAHLVALPVTCLVATHYPELKAFAHATPGVVNASVEFDLQTLQPTYHLTIGLPGRSNALAIAERLGLPPSIVAAAREMLNPADLRAEDLLEEIHRQRDLAQRARAEAEQARAEAEALRQELARQLERIEEERQAILRQAAEHAEAELAALRAEIERLRRELARARLPLEAIKRVAETVEALGEQAEKALSPAVAPTTPPERPELGERVRIRSLGLEGTVVAQGDEDVEVQLGNLRLRTGLHDIQRAGVTETPPSPPPATPRRRKTAPASATPSPTLIAPSPGLELDLRGQRADDALTALERHLEAAYLAGLPFVRIIHGKGTGRLRQAIREALGQNPYVATWERGLEGEGGDGVTIARLKSEAT</sequence>
<dbReference type="PROSITE" id="PS00486">
    <property type="entry name" value="DNA_MISMATCH_REPAIR_2"/>
    <property type="match status" value="1"/>
</dbReference>
<dbReference type="Gene3D" id="3.40.50.300">
    <property type="entry name" value="P-loop containing nucleotide triphosphate hydrolases"/>
    <property type="match status" value="1"/>
</dbReference>
<evidence type="ECO:0000256" key="1">
    <source>
        <dbReference type="ARBA" id="ARBA00022730"/>
    </source>
</evidence>
<dbReference type="Pfam" id="PF20297">
    <property type="entry name" value="MSSS"/>
    <property type="match status" value="1"/>
</dbReference>
<dbReference type="SMART" id="SM00463">
    <property type="entry name" value="SMR"/>
    <property type="match status" value="1"/>
</dbReference>
<comment type="function">
    <text evidence="7">Endonuclease that is involved in the suppression of homologous recombination and thus may have a key role in the control of bacterial genetic diversity.</text>
</comment>
<dbReference type="InterPro" id="IPR045076">
    <property type="entry name" value="MutS"/>
</dbReference>
<dbReference type="Proteomes" id="UP001254165">
    <property type="component" value="Unassembled WGS sequence"/>
</dbReference>
<dbReference type="InterPro" id="IPR027417">
    <property type="entry name" value="P-loop_NTPase"/>
</dbReference>
<dbReference type="SMART" id="SM00533">
    <property type="entry name" value="MUTSd"/>
    <property type="match status" value="1"/>
</dbReference>
<keyword evidence="7" id="KW-0540">Nuclease</keyword>
<dbReference type="InterPro" id="IPR002625">
    <property type="entry name" value="Smr_dom"/>
</dbReference>
<evidence type="ECO:0000256" key="9">
    <source>
        <dbReference type="SAM" id="MobiDB-lite"/>
    </source>
</evidence>
<evidence type="ECO:0000256" key="5">
    <source>
        <dbReference type="ARBA" id="ARBA00022884"/>
    </source>
</evidence>
<evidence type="ECO:0000256" key="7">
    <source>
        <dbReference type="HAMAP-Rule" id="MF_00092"/>
    </source>
</evidence>
<keyword evidence="2 7" id="KW-0547">Nucleotide-binding</keyword>
<evidence type="ECO:0000256" key="8">
    <source>
        <dbReference type="SAM" id="Coils"/>
    </source>
</evidence>
<dbReference type="CDD" id="cd03280">
    <property type="entry name" value="ABC_MutS2"/>
    <property type="match status" value="1"/>
</dbReference>
<organism evidence="11 12">
    <name type="scientific">Thermanaerothrix solaris</name>
    <dbReference type="NCBI Taxonomy" id="3058434"/>
    <lineage>
        <taxon>Bacteria</taxon>
        <taxon>Bacillati</taxon>
        <taxon>Chloroflexota</taxon>
        <taxon>Anaerolineae</taxon>
        <taxon>Anaerolineales</taxon>
        <taxon>Anaerolineaceae</taxon>
        <taxon>Thermanaerothrix</taxon>
    </lineage>
</organism>
<gene>
    <name evidence="7" type="primary">mutS2</name>
    <name evidence="7" type="synonym">rqcU</name>
    <name evidence="11" type="ORF">QYE77_10100</name>
</gene>
<evidence type="ECO:0000313" key="11">
    <source>
        <dbReference type="EMBL" id="MDT8898622.1"/>
    </source>
</evidence>
<feature type="domain" description="Smr" evidence="10">
    <location>
        <begin position="724"/>
        <end position="799"/>
    </location>
</feature>
<dbReference type="PANTHER" id="PTHR48466">
    <property type="entry name" value="OS10G0509000 PROTEIN-RELATED"/>
    <property type="match status" value="1"/>
</dbReference>
<keyword evidence="12" id="KW-1185">Reference proteome</keyword>
<comment type="subunit">
    <text evidence="7">Homodimer. Binds to stalled ribosomes, contacting rRNA.</text>
</comment>
<comment type="caution">
    <text evidence="11">The sequence shown here is derived from an EMBL/GenBank/DDBJ whole genome shotgun (WGS) entry which is preliminary data.</text>
</comment>
<dbReference type="Pfam" id="PF00488">
    <property type="entry name" value="MutS_V"/>
    <property type="match status" value="1"/>
</dbReference>
<evidence type="ECO:0000256" key="2">
    <source>
        <dbReference type="ARBA" id="ARBA00022741"/>
    </source>
</evidence>
<dbReference type="EC" id="3.1.-.-" evidence="7"/>
<keyword evidence="8" id="KW-0175">Coiled coil</keyword>
<dbReference type="EMBL" id="JAUHMF010000002">
    <property type="protein sequence ID" value="MDT8898622.1"/>
    <property type="molecule type" value="Genomic_DNA"/>
</dbReference>
<name>A0ABU3NRD8_9CHLR</name>
<keyword evidence="4 7" id="KW-0067">ATP-binding</keyword>
<dbReference type="InterPro" id="IPR046893">
    <property type="entry name" value="MSSS"/>
</dbReference>